<dbReference type="PANTHER" id="PTHR12241">
    <property type="entry name" value="TUBULIN POLYGLUTAMYLASE"/>
    <property type="match status" value="1"/>
</dbReference>
<dbReference type="EMBL" id="HBIB01009954">
    <property type="protein sequence ID" value="CAE0244151.1"/>
    <property type="molecule type" value="Transcribed_RNA"/>
</dbReference>
<organism evidence="6">
    <name type="scientific">Palpitomonas bilix</name>
    <dbReference type="NCBI Taxonomy" id="652834"/>
    <lineage>
        <taxon>Eukaryota</taxon>
        <taxon>Eukaryota incertae sedis</taxon>
    </lineage>
</organism>
<keyword evidence="2" id="KW-0547">Nucleotide-binding</keyword>
<dbReference type="GO" id="GO:0015631">
    <property type="term" value="F:tubulin binding"/>
    <property type="evidence" value="ECO:0007669"/>
    <property type="project" value="TreeGrafter"/>
</dbReference>
<evidence type="ECO:0000256" key="5">
    <source>
        <dbReference type="SAM" id="Phobius"/>
    </source>
</evidence>
<evidence type="ECO:0000313" key="6">
    <source>
        <dbReference type="EMBL" id="CAE0244151.1"/>
    </source>
</evidence>
<dbReference type="PROSITE" id="PS51221">
    <property type="entry name" value="TTL"/>
    <property type="match status" value="1"/>
</dbReference>
<dbReference type="GO" id="GO:0005524">
    <property type="term" value="F:ATP binding"/>
    <property type="evidence" value="ECO:0007669"/>
    <property type="project" value="UniProtKB-KW"/>
</dbReference>
<evidence type="ECO:0000256" key="4">
    <source>
        <dbReference type="SAM" id="MobiDB-lite"/>
    </source>
</evidence>
<dbReference type="Pfam" id="PF03133">
    <property type="entry name" value="TTL"/>
    <property type="match status" value="1"/>
</dbReference>
<keyword evidence="5" id="KW-1133">Transmembrane helix</keyword>
<sequence length="696" mass="77165">MSALAITHHQRSPRRRRGTGSVQLLVILLILGTMVVTAGLVLSGSTSLTSRSITEHAWGLFAKVSDVVVGKGELRVDGKREQALPVPVLLSSNRTANISRREEEGAPTETQVATVMPTASVVQKPEVGKGVEKVPTTSRDSKRGQGRGYPKRMNSFTTPQMPGCTSDFLAGWSIPSLSQFNALQHSISSSPNGSECSAFFAWQRKVRKEKLFTCFRCPNTWAEYQSRVLIHLGYRETSAVSTPNIQIFGAYYRPRDCESRVPISTVANSGGVRLCAGAEIAHNWWRKGDLFDIIRSYCTKRECKVSPDSYLPPTSFYKSYDSIAAAEKEEREKKASVQNWREEKDGVGERQHVLKLPGGSLSHGLALFNSKVEALKFAVNARVGEAVVQEYEMKPLLINNKKIALRTFILITSLSPLRVYWIEGPVFQTLLDYTNDVSKRQAHFTNSFCDANGPLRSANDIAIAAVKDYEWMKSELDKKNKGRMSREWVEKELYPNMEDIMRTVLLSALDQGSLFAQTQSRSVFIACFDFLVNEEGHLWFHEINAMCGMRNSPKANSMWKDAVFLSRVMAAEELAYRHEVERLDVRAEDTCLHSHFVSDIGLKVLIDSAGSKPIEEEEQADQTWQEASALLRPSTDAVQTSSGQQENENAASSSISSSSSGSAETSAMKTEKGREAPIKEVPINATLPDQSASASP</sequence>
<feature type="compositionally biased region" description="Polar residues" evidence="4">
    <location>
        <begin position="636"/>
        <end position="649"/>
    </location>
</feature>
<reference evidence="6" key="1">
    <citation type="submission" date="2021-01" db="EMBL/GenBank/DDBJ databases">
        <authorList>
            <person name="Corre E."/>
            <person name="Pelletier E."/>
            <person name="Niang G."/>
            <person name="Scheremetjew M."/>
            <person name="Finn R."/>
            <person name="Kale V."/>
            <person name="Holt S."/>
            <person name="Cochrane G."/>
            <person name="Meng A."/>
            <person name="Brown T."/>
            <person name="Cohen L."/>
        </authorList>
    </citation>
    <scope>NUCLEOTIDE SEQUENCE</scope>
    <source>
        <strain evidence="6">NIES-2562</strain>
    </source>
</reference>
<dbReference type="GO" id="GO:0036064">
    <property type="term" value="C:ciliary basal body"/>
    <property type="evidence" value="ECO:0007669"/>
    <property type="project" value="TreeGrafter"/>
</dbReference>
<feature type="compositionally biased region" description="Low complexity" evidence="4">
    <location>
        <begin position="650"/>
        <end position="667"/>
    </location>
</feature>
<evidence type="ECO:0000256" key="2">
    <source>
        <dbReference type="ARBA" id="ARBA00022741"/>
    </source>
</evidence>
<keyword evidence="5" id="KW-0812">Transmembrane</keyword>
<feature type="compositionally biased region" description="Polar residues" evidence="4">
    <location>
        <begin position="687"/>
        <end position="696"/>
    </location>
</feature>
<keyword evidence="1" id="KW-0436">Ligase</keyword>
<accession>A0A7S3D259</accession>
<feature type="region of interest" description="Disordered" evidence="4">
    <location>
        <begin position="127"/>
        <end position="157"/>
    </location>
</feature>
<feature type="compositionally biased region" description="Basic and acidic residues" evidence="4">
    <location>
        <begin position="669"/>
        <end position="678"/>
    </location>
</feature>
<feature type="region of interest" description="Disordered" evidence="4">
    <location>
        <begin position="631"/>
        <end position="696"/>
    </location>
</feature>
<dbReference type="GO" id="GO:0070740">
    <property type="term" value="F:tubulin-glutamic acid ligase activity"/>
    <property type="evidence" value="ECO:0007669"/>
    <property type="project" value="TreeGrafter"/>
</dbReference>
<feature type="transmembrane region" description="Helical" evidence="5">
    <location>
        <begin position="21"/>
        <end position="42"/>
    </location>
</feature>
<evidence type="ECO:0000256" key="3">
    <source>
        <dbReference type="ARBA" id="ARBA00022840"/>
    </source>
</evidence>
<keyword evidence="3" id="KW-0067">ATP-binding</keyword>
<dbReference type="SUPFAM" id="SSF56059">
    <property type="entry name" value="Glutathione synthetase ATP-binding domain-like"/>
    <property type="match status" value="1"/>
</dbReference>
<dbReference type="InterPro" id="IPR004344">
    <property type="entry name" value="TTL/TTLL_fam"/>
</dbReference>
<dbReference type="GO" id="GO:0000226">
    <property type="term" value="P:microtubule cytoskeleton organization"/>
    <property type="evidence" value="ECO:0007669"/>
    <property type="project" value="TreeGrafter"/>
</dbReference>
<evidence type="ECO:0000256" key="1">
    <source>
        <dbReference type="ARBA" id="ARBA00022598"/>
    </source>
</evidence>
<keyword evidence="5" id="KW-0472">Membrane</keyword>
<dbReference type="AlphaFoldDB" id="A0A7S3D259"/>
<gene>
    <name evidence="6" type="ORF">PBIL07802_LOCUS6326</name>
</gene>
<dbReference type="Gene3D" id="3.30.470.20">
    <property type="entry name" value="ATP-grasp fold, B domain"/>
    <property type="match status" value="1"/>
</dbReference>
<proteinExistence type="predicted"/>
<name>A0A7S3D259_9EUKA</name>
<protein>
    <submittedName>
        <fullName evidence="6">Uncharacterized protein</fullName>
    </submittedName>
</protein>